<feature type="transmembrane region" description="Helical" evidence="5">
    <location>
        <begin position="448"/>
        <end position="467"/>
    </location>
</feature>
<sequence>MLSRDAHQSTDDIVDEMIGSGRWQLLITLLLSFSTLNHTLNTGTEALMRPDGWWCKKPNFLHHWTDVQWILYSHTGESCVGVCNRKQWDQQLLADGYFQGCEVYEIDYSALINLSYADRPTIDTTKTVACPYGIHYNTVGGQNLAEKFNRGCDNGKIVSRLWQSSSAFGRIIGYIFMGTLSDWIGRKTVIFISCGVAPITAAMVAISHHYVLFIISSIINGFFDGGFSVCLLLILEISTNLRRSELLVIVCCCFGLGIGILPTFRNFFKSYDLMLVSTNALFILMFPFIGMIPESPSWLFCTRRLSQLNKTVKKASAMNGSSIPPGVIVYQSNERLQLPRKRLQLWHIFLEPEIACEIIGIGYLTALFALIFGSSYYSILAHVTKSQVANALLAAATMGGMLCGQFCMLLMGHKKILQIAIALVLVSSFMLIIDLHQLKPSNTGPTTILWLVNVSVVSLSYGVLLNYNARTVPTLLRGTLSGIWKSIWALFVWTGNYDYVKFPTMAISLIMTCILAALFSLNLKDLYHRELPDTIEDSVNLKIKSKPKRWLVEENPELVDDEERFAGNSVNFFQRFRKNSVQPKIES</sequence>
<dbReference type="InterPro" id="IPR036259">
    <property type="entry name" value="MFS_trans_sf"/>
</dbReference>
<name>A0A9R1T6Z7_9HYME</name>
<dbReference type="GeneID" id="105267033"/>
<feature type="transmembrane region" description="Helical" evidence="5">
    <location>
        <begin position="417"/>
        <end position="436"/>
    </location>
</feature>
<evidence type="ECO:0000313" key="6">
    <source>
        <dbReference type="Proteomes" id="UP000694866"/>
    </source>
</evidence>
<dbReference type="GO" id="GO:0022857">
    <property type="term" value="F:transmembrane transporter activity"/>
    <property type="evidence" value="ECO:0007669"/>
    <property type="project" value="InterPro"/>
</dbReference>
<proteinExistence type="predicted"/>
<dbReference type="Gene3D" id="1.20.1250.20">
    <property type="entry name" value="MFS general substrate transporter like domains"/>
    <property type="match status" value="1"/>
</dbReference>
<dbReference type="KEGG" id="fas:105267033"/>
<feature type="transmembrane region" description="Helical" evidence="5">
    <location>
        <begin position="391"/>
        <end position="410"/>
    </location>
</feature>
<evidence type="ECO:0000256" key="4">
    <source>
        <dbReference type="ARBA" id="ARBA00023136"/>
    </source>
</evidence>
<reference evidence="7" key="1">
    <citation type="submission" date="2025-08" db="UniProtKB">
        <authorList>
            <consortium name="RefSeq"/>
        </authorList>
    </citation>
    <scope>IDENTIFICATION</scope>
    <source>
        <strain evidence="7">USDA-PBARC FA_bdor</strain>
        <tissue evidence="7">Whole organism</tissue>
    </source>
</reference>
<dbReference type="GO" id="GO:0016020">
    <property type="term" value="C:membrane"/>
    <property type="evidence" value="ECO:0007669"/>
    <property type="project" value="UniProtKB-SubCell"/>
</dbReference>
<feature type="transmembrane region" description="Helical" evidence="5">
    <location>
        <begin position="474"/>
        <end position="493"/>
    </location>
</feature>
<evidence type="ECO:0000256" key="3">
    <source>
        <dbReference type="ARBA" id="ARBA00022989"/>
    </source>
</evidence>
<keyword evidence="3 5" id="KW-1133">Transmembrane helix</keyword>
<dbReference type="Pfam" id="PF00083">
    <property type="entry name" value="Sugar_tr"/>
    <property type="match status" value="1"/>
</dbReference>
<evidence type="ECO:0000256" key="5">
    <source>
        <dbReference type="SAM" id="Phobius"/>
    </source>
</evidence>
<dbReference type="AlphaFoldDB" id="A0A9R1T6Z7"/>
<organism evidence="6 7">
    <name type="scientific">Fopius arisanus</name>
    <dbReference type="NCBI Taxonomy" id="64838"/>
    <lineage>
        <taxon>Eukaryota</taxon>
        <taxon>Metazoa</taxon>
        <taxon>Ecdysozoa</taxon>
        <taxon>Arthropoda</taxon>
        <taxon>Hexapoda</taxon>
        <taxon>Insecta</taxon>
        <taxon>Pterygota</taxon>
        <taxon>Neoptera</taxon>
        <taxon>Endopterygota</taxon>
        <taxon>Hymenoptera</taxon>
        <taxon>Apocrita</taxon>
        <taxon>Ichneumonoidea</taxon>
        <taxon>Braconidae</taxon>
        <taxon>Opiinae</taxon>
        <taxon>Fopius</taxon>
    </lineage>
</organism>
<protein>
    <submittedName>
        <fullName evidence="7">Solute carrier family 22 member 15-like</fullName>
    </submittedName>
</protein>
<evidence type="ECO:0000313" key="7">
    <source>
        <dbReference type="RefSeq" id="XP_011303909.1"/>
    </source>
</evidence>
<feature type="transmembrane region" description="Helical" evidence="5">
    <location>
        <begin position="188"/>
        <end position="206"/>
    </location>
</feature>
<feature type="transmembrane region" description="Helical" evidence="5">
    <location>
        <begin position="505"/>
        <end position="523"/>
    </location>
</feature>
<evidence type="ECO:0000256" key="1">
    <source>
        <dbReference type="ARBA" id="ARBA00004141"/>
    </source>
</evidence>
<feature type="transmembrane region" description="Helical" evidence="5">
    <location>
        <begin position="212"/>
        <end position="234"/>
    </location>
</feature>
<dbReference type="SUPFAM" id="SSF103473">
    <property type="entry name" value="MFS general substrate transporter"/>
    <property type="match status" value="1"/>
</dbReference>
<dbReference type="InterPro" id="IPR005828">
    <property type="entry name" value="MFS_sugar_transport-like"/>
</dbReference>
<dbReference type="RefSeq" id="XP_011303909.1">
    <property type="nucleotide sequence ID" value="XM_011305607.1"/>
</dbReference>
<dbReference type="Proteomes" id="UP000694866">
    <property type="component" value="Unplaced"/>
</dbReference>
<dbReference type="OrthoDB" id="6612291at2759"/>
<keyword evidence="4 5" id="KW-0472">Membrane</keyword>
<evidence type="ECO:0000256" key="2">
    <source>
        <dbReference type="ARBA" id="ARBA00022692"/>
    </source>
</evidence>
<feature type="transmembrane region" description="Helical" evidence="5">
    <location>
        <begin position="246"/>
        <end position="268"/>
    </location>
</feature>
<keyword evidence="6" id="KW-1185">Reference proteome</keyword>
<gene>
    <name evidence="7" type="primary">LOC105267033</name>
</gene>
<dbReference type="PANTHER" id="PTHR24064">
    <property type="entry name" value="SOLUTE CARRIER FAMILY 22 MEMBER"/>
    <property type="match status" value="1"/>
</dbReference>
<accession>A0A9R1T6Z7</accession>
<comment type="subcellular location">
    <subcellularLocation>
        <location evidence="1">Membrane</location>
        <topology evidence="1">Multi-pass membrane protein</topology>
    </subcellularLocation>
</comment>
<feature type="transmembrane region" description="Helical" evidence="5">
    <location>
        <begin position="280"/>
        <end position="301"/>
    </location>
</feature>
<feature type="transmembrane region" description="Helical" evidence="5">
    <location>
        <begin position="354"/>
        <end position="379"/>
    </location>
</feature>
<keyword evidence="2 5" id="KW-0812">Transmembrane</keyword>